<evidence type="ECO:0000259" key="2">
    <source>
        <dbReference type="Pfam" id="PF04466"/>
    </source>
</evidence>
<dbReference type="GeneID" id="96604211"/>
<sequence>MVQAQFPEALAFLFERARYKVAYGGRGSGKSWGFARALLIEAAQSPQRVLCTREFQISLVDSVHKLLADQIESLGLSDFYEVQQTTIRGCNGSEFLFAGLRHNVSKIKSFEGCSRVWVEEAQSVSKSSWDTLIPTIRKPGSEIWITFNPELEADITYQRFVANAPSNAIVRKVNWSENPWFPEELRIEKDALLERDPVAHATVWEGHCKQVLDGAIYANEILAAATAKRFTKVPYDPTKPVHTFWDLGRADKTSIWFAQIVGFEFRLIDFYENRGHALGHYLDVLKERALPVEQGGKGYVYGEHWLPHDARNELLASERTIEQQMWAAGHQVRITPKLSVASGIDAARQVFARCFFDEERCADGIQALRNYRYDVDEMTQAFSKNPLHDWASHAADAFRYFAVAIAEPRPDDPPVNTPNDRYDRRRRRERAETTQGTGWAA</sequence>
<protein>
    <submittedName>
        <fullName evidence="3">Phage terminase large subunit</fullName>
    </submittedName>
</protein>
<dbReference type="InterPro" id="IPR035412">
    <property type="entry name" value="Terminase_L_N"/>
</dbReference>
<dbReference type="InterPro" id="IPR006437">
    <property type="entry name" value="Phage_terminase_lsu"/>
</dbReference>
<dbReference type="Proteomes" id="UP000565455">
    <property type="component" value="Unassembled WGS sequence"/>
</dbReference>
<dbReference type="Gene3D" id="3.40.50.300">
    <property type="entry name" value="P-loop containing nucleotide triphosphate hydrolases"/>
    <property type="match status" value="1"/>
</dbReference>
<dbReference type="Gene3D" id="3.30.420.280">
    <property type="match status" value="1"/>
</dbReference>
<dbReference type="Pfam" id="PF04466">
    <property type="entry name" value="Terminase_3"/>
    <property type="match status" value="1"/>
</dbReference>
<dbReference type="PANTHER" id="PTHR39184">
    <property type="match status" value="1"/>
</dbReference>
<feature type="region of interest" description="Disordered" evidence="1">
    <location>
        <begin position="409"/>
        <end position="441"/>
    </location>
</feature>
<dbReference type="InterPro" id="IPR027417">
    <property type="entry name" value="P-loop_NTPase"/>
</dbReference>
<proteinExistence type="predicted"/>
<feature type="domain" description="Phage terminase large subunit N-terminal" evidence="2">
    <location>
        <begin position="17"/>
        <end position="203"/>
    </location>
</feature>
<dbReference type="NCBIfam" id="TIGR01547">
    <property type="entry name" value="phage_term_2"/>
    <property type="match status" value="1"/>
</dbReference>
<dbReference type="PANTHER" id="PTHR39184:SF1">
    <property type="entry name" value="PBSX PHAGE TERMINASE LARGE SUBUNIT"/>
    <property type="match status" value="1"/>
</dbReference>
<evidence type="ECO:0000313" key="4">
    <source>
        <dbReference type="Proteomes" id="UP000565455"/>
    </source>
</evidence>
<evidence type="ECO:0000313" key="3">
    <source>
        <dbReference type="EMBL" id="MBA9063124.1"/>
    </source>
</evidence>
<accession>A0ABR6DAK1</accession>
<reference evidence="3 4" key="1">
    <citation type="submission" date="2020-08" db="EMBL/GenBank/DDBJ databases">
        <title>Genomic Encyclopedia of Type Strains, Phase IV (KMG-IV): sequencing the most valuable type-strain genomes for metagenomic binning, comparative biology and taxonomic classification.</title>
        <authorList>
            <person name="Goeker M."/>
        </authorList>
    </citation>
    <scope>NUCLEOTIDE SEQUENCE [LARGE SCALE GENOMIC DNA]</scope>
    <source>
        <strain evidence="3 4">DSM 5686</strain>
    </source>
</reference>
<name>A0ABR6DAK1_9HYPH</name>
<dbReference type="EMBL" id="JACJIM010000003">
    <property type="protein sequence ID" value="MBA9063124.1"/>
    <property type="molecule type" value="Genomic_DNA"/>
</dbReference>
<evidence type="ECO:0000256" key="1">
    <source>
        <dbReference type="SAM" id="MobiDB-lite"/>
    </source>
</evidence>
<keyword evidence="4" id="KW-1185">Reference proteome</keyword>
<dbReference type="InterPro" id="IPR052380">
    <property type="entry name" value="Viral_DNA_packaging_terminase"/>
</dbReference>
<gene>
    <name evidence="3" type="ORF">GGQ91_002512</name>
</gene>
<comment type="caution">
    <text evidence="3">The sequence shown here is derived from an EMBL/GenBank/DDBJ whole genome shotgun (WGS) entry which is preliminary data.</text>
</comment>
<organism evidence="3 4">
    <name type="scientific">Methylobacterium fujisawaense</name>
    <dbReference type="NCBI Taxonomy" id="107400"/>
    <lineage>
        <taxon>Bacteria</taxon>
        <taxon>Pseudomonadati</taxon>
        <taxon>Pseudomonadota</taxon>
        <taxon>Alphaproteobacteria</taxon>
        <taxon>Hyphomicrobiales</taxon>
        <taxon>Methylobacteriaceae</taxon>
        <taxon>Methylobacterium</taxon>
    </lineage>
</organism>
<dbReference type="RefSeq" id="WP_210281229.1">
    <property type="nucleotide sequence ID" value="NZ_JACJIM010000003.1"/>
</dbReference>